<dbReference type="InterPro" id="IPR036188">
    <property type="entry name" value="FAD/NAD-bd_sf"/>
</dbReference>
<dbReference type="OrthoDB" id="269227at2759"/>
<evidence type="ECO:0000256" key="1">
    <source>
        <dbReference type="ARBA" id="ARBA00001974"/>
    </source>
</evidence>
<evidence type="ECO:0000313" key="3">
    <source>
        <dbReference type="EMBL" id="TBU29556.1"/>
    </source>
</evidence>
<accession>A0A4Q9MTH8</accession>
<dbReference type="InterPro" id="IPR007867">
    <property type="entry name" value="GMC_OxRtase_C"/>
</dbReference>
<dbReference type="Pfam" id="PF05199">
    <property type="entry name" value="GMC_oxred_C"/>
    <property type="match status" value="1"/>
</dbReference>
<feature type="non-terminal residue" evidence="3">
    <location>
        <position position="1"/>
    </location>
</feature>
<proteinExistence type="predicted"/>
<comment type="cofactor">
    <cofactor evidence="1">
        <name>FAD</name>
        <dbReference type="ChEBI" id="CHEBI:57692"/>
    </cofactor>
</comment>
<feature type="domain" description="Glucose-methanol-choline oxidoreductase C-terminal" evidence="2">
    <location>
        <begin position="1"/>
        <end position="48"/>
    </location>
</feature>
<name>A0A4Q9MTH8_9APHY</name>
<gene>
    <name evidence="3" type="ORF">BD311DRAFT_629954</name>
</gene>
<dbReference type="AlphaFoldDB" id="A0A4Q9MTH8"/>
<organism evidence="3">
    <name type="scientific">Dichomitus squalens</name>
    <dbReference type="NCBI Taxonomy" id="114155"/>
    <lineage>
        <taxon>Eukaryota</taxon>
        <taxon>Fungi</taxon>
        <taxon>Dikarya</taxon>
        <taxon>Basidiomycota</taxon>
        <taxon>Agaricomycotina</taxon>
        <taxon>Agaricomycetes</taxon>
        <taxon>Polyporales</taxon>
        <taxon>Polyporaceae</taxon>
        <taxon>Dichomitus</taxon>
    </lineage>
</organism>
<feature type="non-terminal residue" evidence="3">
    <location>
        <position position="53"/>
    </location>
</feature>
<evidence type="ECO:0000259" key="2">
    <source>
        <dbReference type="Pfam" id="PF05199"/>
    </source>
</evidence>
<dbReference type="Gene3D" id="3.30.560.10">
    <property type="entry name" value="Glucose Oxidase, domain 3"/>
    <property type="match status" value="1"/>
</dbReference>
<dbReference type="Gene3D" id="3.50.50.60">
    <property type="entry name" value="FAD/NAD(P)-binding domain"/>
    <property type="match status" value="1"/>
</dbReference>
<reference evidence="3" key="1">
    <citation type="submission" date="2019-01" db="EMBL/GenBank/DDBJ databases">
        <title>Draft genome sequences of three monokaryotic isolates of the white-rot basidiomycete fungus Dichomitus squalens.</title>
        <authorList>
            <consortium name="DOE Joint Genome Institute"/>
            <person name="Lopez S.C."/>
            <person name="Andreopoulos B."/>
            <person name="Pangilinan J."/>
            <person name="Lipzen A."/>
            <person name="Riley R."/>
            <person name="Ahrendt S."/>
            <person name="Ng V."/>
            <person name="Barry K."/>
            <person name="Daum C."/>
            <person name="Grigoriev I.V."/>
            <person name="Hilden K.S."/>
            <person name="Makela M.R."/>
            <person name="de Vries R.P."/>
        </authorList>
    </citation>
    <scope>NUCLEOTIDE SEQUENCE [LARGE SCALE GENOMIC DNA]</scope>
    <source>
        <strain evidence="3">OM18370.1</strain>
    </source>
</reference>
<dbReference type="EMBL" id="ML143412">
    <property type="protein sequence ID" value="TBU29556.1"/>
    <property type="molecule type" value="Genomic_DNA"/>
</dbReference>
<dbReference type="GO" id="GO:0016614">
    <property type="term" value="F:oxidoreductase activity, acting on CH-OH group of donors"/>
    <property type="evidence" value="ECO:0007669"/>
    <property type="project" value="InterPro"/>
</dbReference>
<dbReference type="Proteomes" id="UP000292957">
    <property type="component" value="Unassembled WGS sequence"/>
</dbReference>
<sequence length="53" mass="5974">DEALLKYIKNSYGCLFHPLGTAAIFSRKDGSVVNPELRVYGMANMLVVRCWLI</sequence>
<protein>
    <recommendedName>
        <fullName evidence="2">Glucose-methanol-choline oxidoreductase C-terminal domain-containing protein</fullName>
    </recommendedName>
</protein>